<dbReference type="KEGG" id="plue:EWM63_06770"/>
<evidence type="ECO:0000313" key="2">
    <source>
        <dbReference type="Proteomes" id="UP000290637"/>
    </source>
</evidence>
<sequence length="190" mass="22118">MKHRSRPLTDGEIACCRKLFGAALDCARVRIHARGWFFGWQWRHTAMAPDGHVWFRPEDFRDDFSREPAWRLLWFMHEMVHVWQWQLGYPVMCRGALRIGLSYRYQLAPGRRLADYNMEAQGDLLADWFALRWLGEPGAMHQKQYAADAWLFEDVLAGFLADPADAASLPRASLPFAAPAMAWLRRRRAA</sequence>
<evidence type="ECO:0000313" key="1">
    <source>
        <dbReference type="EMBL" id="QBE62710.1"/>
    </source>
</evidence>
<dbReference type="EMBL" id="CP035913">
    <property type="protein sequence ID" value="QBE62710.1"/>
    <property type="molecule type" value="Genomic_DNA"/>
</dbReference>
<dbReference type="AlphaFoldDB" id="A0A4P6KUV3"/>
<dbReference type="OrthoDB" id="8686772at2"/>
<proteinExistence type="predicted"/>
<keyword evidence="2" id="KW-1185">Reference proteome</keyword>
<organism evidence="1 2">
    <name type="scientific">Pseudoduganella lutea</name>
    <dbReference type="NCBI Taxonomy" id="321985"/>
    <lineage>
        <taxon>Bacteria</taxon>
        <taxon>Pseudomonadati</taxon>
        <taxon>Pseudomonadota</taxon>
        <taxon>Betaproteobacteria</taxon>
        <taxon>Burkholderiales</taxon>
        <taxon>Oxalobacteraceae</taxon>
        <taxon>Telluria group</taxon>
        <taxon>Pseudoduganella</taxon>
    </lineage>
</organism>
<name>A0A4P6KUV3_9BURK</name>
<protein>
    <submittedName>
        <fullName evidence="1">Rhs element Vgr protein</fullName>
    </submittedName>
</protein>
<accession>A0A4P6KUV3</accession>
<dbReference type="RefSeq" id="WP_130185844.1">
    <property type="nucleotide sequence ID" value="NZ_CP035913.1"/>
</dbReference>
<reference evidence="1 2" key="1">
    <citation type="submission" date="2019-02" db="EMBL/GenBank/DDBJ databases">
        <title>Draft Genome Sequences of Six Type Strains of the Genus Massilia.</title>
        <authorList>
            <person name="Miess H."/>
            <person name="Frediansyhah A."/>
            <person name="Gross H."/>
        </authorList>
    </citation>
    <scope>NUCLEOTIDE SEQUENCE [LARGE SCALE GENOMIC DNA]</scope>
    <source>
        <strain evidence="1 2">DSM 17473</strain>
    </source>
</reference>
<dbReference type="Proteomes" id="UP000290637">
    <property type="component" value="Chromosome"/>
</dbReference>
<gene>
    <name evidence="1" type="ORF">EWM63_06770</name>
</gene>